<dbReference type="AlphaFoldDB" id="A0A1T1H5J6"/>
<keyword evidence="2" id="KW-1185">Reference proteome</keyword>
<dbReference type="SUPFAM" id="SSF51261">
    <property type="entry name" value="Duplicated hybrid motif"/>
    <property type="match status" value="1"/>
</dbReference>
<dbReference type="EMBL" id="MTSD02000134">
    <property type="protein sequence ID" value="OOV85065.1"/>
    <property type="molecule type" value="Genomic_DNA"/>
</dbReference>
<dbReference type="InterPro" id="IPR011055">
    <property type="entry name" value="Dup_hybrid_motif"/>
</dbReference>
<sequence length="141" mass="15875">VGLPLSLNTGKHSLDIHQPGGRIRNVFLEVGAPEKPQQKHIISRTPLQKDLTPAQQQRIQQEKNKIQSFLQRWSGNPPDNRVFLRPTEGSVSQGFGEQRFYNGEEVYSHTGVDMSGQRVFAPADSTVVLIDDLFYQGKHVI</sequence>
<dbReference type="STRING" id="966.BTA35_0217015"/>
<dbReference type="Proteomes" id="UP000190064">
    <property type="component" value="Unassembled WGS sequence"/>
</dbReference>
<reference evidence="1" key="1">
    <citation type="submission" date="2017-02" db="EMBL/GenBank/DDBJ databases">
        <title>Draft Genome Sequence of the Salt Water Bacterium Oceanospirillum linum ATCC 11336.</title>
        <authorList>
            <person name="Trachtenberg A.M."/>
            <person name="Carney J.G."/>
            <person name="Linnane J.D."/>
            <person name="Rheaume B.A."/>
            <person name="Pitts N.L."/>
            <person name="Mykles D.L."/>
            <person name="Maclea K.S."/>
        </authorList>
    </citation>
    <scope>NUCLEOTIDE SEQUENCE [LARGE SCALE GENOMIC DNA]</scope>
    <source>
        <strain evidence="1">ATCC 11336</strain>
    </source>
</reference>
<comment type="caution">
    <text evidence="1">The sequence shown here is derived from an EMBL/GenBank/DDBJ whole genome shotgun (WGS) entry which is preliminary data.</text>
</comment>
<evidence type="ECO:0000313" key="2">
    <source>
        <dbReference type="Proteomes" id="UP000190064"/>
    </source>
</evidence>
<dbReference type="RefSeq" id="WP_369126257.1">
    <property type="nucleotide sequence ID" value="NZ_MTSD02000134.1"/>
</dbReference>
<accession>A0A1T1H5J6</accession>
<feature type="non-terminal residue" evidence="1">
    <location>
        <position position="1"/>
    </location>
</feature>
<gene>
    <name evidence="1" type="ORF">BTA35_0217015</name>
</gene>
<dbReference type="Gene3D" id="2.70.70.10">
    <property type="entry name" value="Glucose Permease (Domain IIA)"/>
    <property type="match status" value="1"/>
</dbReference>
<evidence type="ECO:0008006" key="3">
    <source>
        <dbReference type="Google" id="ProtNLM"/>
    </source>
</evidence>
<organism evidence="1 2">
    <name type="scientific">Oceanospirillum linum</name>
    <dbReference type="NCBI Taxonomy" id="966"/>
    <lineage>
        <taxon>Bacteria</taxon>
        <taxon>Pseudomonadati</taxon>
        <taxon>Pseudomonadota</taxon>
        <taxon>Gammaproteobacteria</taxon>
        <taxon>Oceanospirillales</taxon>
        <taxon>Oceanospirillaceae</taxon>
        <taxon>Oceanospirillum</taxon>
    </lineage>
</organism>
<name>A0A1T1H5J6_OCELI</name>
<feature type="non-terminal residue" evidence="1">
    <location>
        <position position="141"/>
    </location>
</feature>
<protein>
    <recommendedName>
        <fullName evidence="3">Peptidase M23</fullName>
    </recommendedName>
</protein>
<evidence type="ECO:0000313" key="1">
    <source>
        <dbReference type="EMBL" id="OOV85065.1"/>
    </source>
</evidence>
<proteinExistence type="predicted"/>